<evidence type="ECO:0000256" key="3">
    <source>
        <dbReference type="ARBA" id="ARBA00022837"/>
    </source>
</evidence>
<dbReference type="InterPro" id="IPR005135">
    <property type="entry name" value="Endo/exonuclease/phosphatase"/>
</dbReference>
<dbReference type="InterPro" id="IPR003644">
    <property type="entry name" value="Calx_beta"/>
</dbReference>
<dbReference type="InterPro" id="IPR036691">
    <property type="entry name" value="Endo/exonu/phosph_ase_sf"/>
</dbReference>
<keyword evidence="6" id="KW-1185">Reference proteome</keyword>
<feature type="domain" description="LTD" evidence="4">
    <location>
        <begin position="1"/>
        <end position="105"/>
    </location>
</feature>
<protein>
    <recommendedName>
        <fullName evidence="4">LTD domain-containing protein</fullName>
    </recommendedName>
</protein>
<dbReference type="Pfam" id="PF03160">
    <property type="entry name" value="Calx-beta"/>
    <property type="match status" value="1"/>
</dbReference>
<dbReference type="SMART" id="SM00237">
    <property type="entry name" value="Calx_beta"/>
    <property type="match status" value="1"/>
</dbReference>
<dbReference type="Gene3D" id="2.60.40.3440">
    <property type="match status" value="1"/>
</dbReference>
<dbReference type="OrthoDB" id="5469761at2"/>
<dbReference type="GO" id="GO:0007154">
    <property type="term" value="P:cell communication"/>
    <property type="evidence" value="ECO:0007669"/>
    <property type="project" value="InterPro"/>
</dbReference>
<dbReference type="Pfam" id="PF00932">
    <property type="entry name" value="LTD"/>
    <property type="match status" value="1"/>
</dbReference>
<dbReference type="CDD" id="cd10283">
    <property type="entry name" value="MnuA_DNase1-like"/>
    <property type="match status" value="1"/>
</dbReference>
<dbReference type="SUPFAM" id="SSF141072">
    <property type="entry name" value="CalX-like"/>
    <property type="match status" value="1"/>
</dbReference>
<reference evidence="5" key="2">
    <citation type="submission" date="2020-09" db="EMBL/GenBank/DDBJ databases">
        <authorList>
            <person name="Sun Q."/>
            <person name="Zhou Y."/>
        </authorList>
    </citation>
    <scope>NUCLEOTIDE SEQUENCE</scope>
    <source>
        <strain evidence="5">CGMCC 1.15360</strain>
    </source>
</reference>
<organism evidence="5 6">
    <name type="scientific">Croceicoccus mobilis</name>
    <dbReference type="NCBI Taxonomy" id="1703339"/>
    <lineage>
        <taxon>Bacteria</taxon>
        <taxon>Pseudomonadati</taxon>
        <taxon>Pseudomonadota</taxon>
        <taxon>Alphaproteobacteria</taxon>
        <taxon>Sphingomonadales</taxon>
        <taxon>Erythrobacteraceae</taxon>
        <taxon>Croceicoccus</taxon>
    </lineage>
</organism>
<dbReference type="PROSITE" id="PS51841">
    <property type="entry name" value="LTD"/>
    <property type="match status" value="2"/>
</dbReference>
<dbReference type="Proteomes" id="UP000612349">
    <property type="component" value="Unassembled WGS sequence"/>
</dbReference>
<keyword evidence="1" id="KW-0732">Signal</keyword>
<name>A0A916YVT3_9SPHN</name>
<dbReference type="Pfam" id="PF17963">
    <property type="entry name" value="Big_9"/>
    <property type="match status" value="1"/>
</dbReference>
<dbReference type="Gene3D" id="3.60.10.10">
    <property type="entry name" value="Endonuclease/exonuclease/phosphatase"/>
    <property type="match status" value="1"/>
</dbReference>
<dbReference type="PRINTS" id="PR00313">
    <property type="entry name" value="CABNDNGRPT"/>
</dbReference>
<dbReference type="Pfam" id="PF00353">
    <property type="entry name" value="HemolysinCabind"/>
    <property type="match status" value="2"/>
</dbReference>
<keyword evidence="2" id="KW-0677">Repeat</keyword>
<dbReference type="GO" id="GO:0005509">
    <property type="term" value="F:calcium ion binding"/>
    <property type="evidence" value="ECO:0007669"/>
    <property type="project" value="InterPro"/>
</dbReference>
<comment type="caution">
    <text evidence="5">The sequence shown here is derived from an EMBL/GenBank/DDBJ whole genome shotgun (WGS) entry which is preliminary data.</text>
</comment>
<dbReference type="SUPFAM" id="SSF56219">
    <property type="entry name" value="DNase I-like"/>
    <property type="match status" value="1"/>
</dbReference>
<dbReference type="GO" id="GO:0003824">
    <property type="term" value="F:catalytic activity"/>
    <property type="evidence" value="ECO:0007669"/>
    <property type="project" value="InterPro"/>
</dbReference>
<dbReference type="CDD" id="cd04486">
    <property type="entry name" value="YhcR_OBF_like"/>
    <property type="match status" value="1"/>
</dbReference>
<evidence type="ECO:0000256" key="2">
    <source>
        <dbReference type="ARBA" id="ARBA00022737"/>
    </source>
</evidence>
<evidence type="ECO:0000313" key="6">
    <source>
        <dbReference type="Proteomes" id="UP000612349"/>
    </source>
</evidence>
<dbReference type="PANTHER" id="PTHR42834">
    <property type="entry name" value="ENDONUCLEASE/EXONUCLEASE/PHOSPHATASE FAMILY PROTEIN (AFU_ORTHOLOGUE AFUA_3G09210)"/>
    <property type="match status" value="1"/>
</dbReference>
<dbReference type="PANTHER" id="PTHR42834:SF1">
    <property type="entry name" value="ENDONUCLEASE_EXONUCLEASE_PHOSPHATASE FAMILY PROTEIN (AFU_ORTHOLOGUE AFUA_3G09210)"/>
    <property type="match status" value="1"/>
</dbReference>
<dbReference type="RefSeq" id="WP_066776083.1">
    <property type="nucleotide sequence ID" value="NZ_BMIP01000002.1"/>
</dbReference>
<dbReference type="GO" id="GO:0016020">
    <property type="term" value="C:membrane"/>
    <property type="evidence" value="ECO:0007669"/>
    <property type="project" value="InterPro"/>
</dbReference>
<feature type="domain" description="LTD" evidence="4">
    <location>
        <begin position="164"/>
        <end position="276"/>
    </location>
</feature>
<dbReference type="PROSITE" id="PS00330">
    <property type="entry name" value="HEMOLYSIN_CALCIUM"/>
    <property type="match status" value="2"/>
</dbReference>
<accession>A0A916YVT3</accession>
<dbReference type="InterPro" id="IPR001343">
    <property type="entry name" value="Hemolysn_Ca-bd"/>
</dbReference>
<evidence type="ECO:0000313" key="5">
    <source>
        <dbReference type="EMBL" id="GGD64134.1"/>
    </source>
</evidence>
<reference evidence="5" key="1">
    <citation type="journal article" date="2014" name="Int. J. Syst. Evol. Microbiol.">
        <title>Complete genome sequence of Corynebacterium casei LMG S-19264T (=DSM 44701T), isolated from a smear-ripened cheese.</title>
        <authorList>
            <consortium name="US DOE Joint Genome Institute (JGI-PGF)"/>
            <person name="Walter F."/>
            <person name="Albersmeier A."/>
            <person name="Kalinowski J."/>
            <person name="Ruckert C."/>
        </authorList>
    </citation>
    <scope>NUCLEOTIDE SEQUENCE</scope>
    <source>
        <strain evidence="5">CGMCC 1.15360</strain>
    </source>
</reference>
<proteinExistence type="predicted"/>
<dbReference type="InterPro" id="IPR011049">
    <property type="entry name" value="Serralysin-like_metalloprot_C"/>
</dbReference>
<evidence type="ECO:0000259" key="4">
    <source>
        <dbReference type="PROSITE" id="PS51841"/>
    </source>
</evidence>
<dbReference type="InterPro" id="IPR001322">
    <property type="entry name" value="Lamin_tail_dom"/>
</dbReference>
<evidence type="ECO:0000256" key="1">
    <source>
        <dbReference type="ARBA" id="ARBA00022729"/>
    </source>
</evidence>
<dbReference type="InterPro" id="IPR018511">
    <property type="entry name" value="Hemolysin-typ_Ca-bd_CS"/>
</dbReference>
<dbReference type="SUPFAM" id="SSF51120">
    <property type="entry name" value="beta-Roll"/>
    <property type="match status" value="1"/>
</dbReference>
<dbReference type="InterPro" id="IPR038081">
    <property type="entry name" value="CalX-like_sf"/>
</dbReference>
<dbReference type="Pfam" id="PF03372">
    <property type="entry name" value="Exo_endo_phos"/>
    <property type="match status" value="1"/>
</dbReference>
<gene>
    <name evidence="5" type="ORF">GCM10010990_11980</name>
</gene>
<sequence length="1289" mass="133623">MVAGTDSTVFFNEVHYDNASTDTGEFIEIANTAGLDLTGWTVVLYNGSGGGTYATYTLSGSDAFQAISLPSNGIQNGGPDGFALVDAAGNVVQFLSYEGSFTATDGPAVGLTSTDIGVSEGTSTPVGTSLQLGGTGDTYGEFTWQASQTETVGEVNTGQTIDDTAAPPPPPPPGPQTEVFFNEIHYDNDGGDVNEGFEIAGAAGTDLTGWTVVLYNGNGGAPYRTVDLAGVIQPQDHGYGTIGFDLPANGIQNGSADGLALVNAAGEVVQFLSYEGTLTAVGGPADGMTSTDIGVYETSGTEVGYSLQLTGEGTVYEDFTWATPSPASSGAVNEGQSFTGEPNPAGVLFVSDASVGEGDSGTTSMVFTVTRAEGTVGMVSAYYTVGSPGTADAEDFAFAGEGTGKVTFADGQDTATITIPIAGDTVIEPDETFTLTLYDATGGAGIGDASAIGTIYDDDTPLTAIYDIQGAGHESAYAGTNVATSGIVTAVDSNGFYLQDATGDGDYATSDAIFVYTGSAPNVAVGDEARVSGIVEEYGFSGSLTTTEITSPQVVVLSSGNELPAAIVLGEDRAIPTEIIEDDAFASYDPETDGIDFWESMEGMLLTVPDPVSIAPTSSYGELWVTANGGADATNMSERGTLVIEGEGGVLGLTDEGGISDYNPERIQIDADFNITPGDIPDVDVGAKLADITGVLSYSYGNYEILPTTAVTVTEESTLTAEISGITGDHDNLTVATYNVENLDPSDGTRFEMIADDIVYSLNTPDIIALQEVQDGSGATNDGTVSASATLQMLADAIYAESGVQYYVIDNTFIGDGTNGGQPGGNIRTAFLYNPDRVDVIEGSVRTIEGEDQQTNPDNPYYNSRLPLVATFDFNGYEITLVNNHFTSKGGSGYLYGDEQDAENAGADSRYDQAQAVADFVAGEEGLVDGVMVMGDMNEFQFEDALDPLYAAGLNNLWYTLPSEERYSYTYEGNAQALDQMFVSDSLLSGAVFDAVHVNSEFLIQASDHDPLLTSIYLPNEAPEAMDDAAFAFRRTPVRIDVLANDTDAEGDELTITSFTDPEHGTVIVNSDGSLTYIPDEDYKEGPDSFEYTITDGYGSTSTATVSLTVDNGGGRLDKTVIGTEGDDELSAGAGDDFIDGRDGSDIIEGNSGNDTLLGGAGDDLLIGLFGDDILIGGSGRDFLDGGEGNDIFVFDEGDSAADLANADIIFNFEDGDLIDLSAIDAGPGSDDDAFTFIAEGAFTGTAGELQVTATDDGAIVAGDIDGDGTADFVIEVHGDMPVEAAFIL</sequence>
<dbReference type="EMBL" id="BMIP01000002">
    <property type="protein sequence ID" value="GGD64134.1"/>
    <property type="molecule type" value="Genomic_DNA"/>
</dbReference>
<dbReference type="Gene3D" id="2.60.40.2030">
    <property type="match status" value="1"/>
</dbReference>
<keyword evidence="3" id="KW-0106">Calcium</keyword>
<dbReference type="Gene3D" id="2.150.10.10">
    <property type="entry name" value="Serralysin-like metalloprotease, C-terminal"/>
    <property type="match status" value="1"/>
</dbReference>